<dbReference type="Proteomes" id="UP000011761">
    <property type="component" value="Unassembled WGS sequence"/>
</dbReference>
<dbReference type="PANTHER" id="PTHR37490:SF3">
    <property type="entry name" value="DUF3431 DOMAIN CONTAINING PROTEIN"/>
    <property type="match status" value="1"/>
</dbReference>
<dbReference type="OrthoDB" id="426718at2759"/>
<evidence type="ECO:0000313" key="1">
    <source>
        <dbReference type="EMBL" id="EMC94853.1"/>
    </source>
</evidence>
<organism evidence="1 2">
    <name type="scientific">Baudoinia panamericana (strain UAMH 10762)</name>
    <name type="common">Angels' share fungus</name>
    <name type="synonym">Baudoinia compniacensis (strain UAMH 10762)</name>
    <dbReference type="NCBI Taxonomy" id="717646"/>
    <lineage>
        <taxon>Eukaryota</taxon>
        <taxon>Fungi</taxon>
        <taxon>Dikarya</taxon>
        <taxon>Ascomycota</taxon>
        <taxon>Pezizomycotina</taxon>
        <taxon>Dothideomycetes</taxon>
        <taxon>Dothideomycetidae</taxon>
        <taxon>Mycosphaerellales</taxon>
        <taxon>Teratosphaeriaceae</taxon>
        <taxon>Baudoinia</taxon>
    </lineage>
</organism>
<dbReference type="Pfam" id="PF11913">
    <property type="entry name" value="DUF3431"/>
    <property type="match status" value="1"/>
</dbReference>
<proteinExistence type="predicted"/>
<reference evidence="1 2" key="1">
    <citation type="journal article" date="2012" name="PLoS Pathog.">
        <title>Diverse lifestyles and strategies of plant pathogenesis encoded in the genomes of eighteen Dothideomycetes fungi.</title>
        <authorList>
            <person name="Ohm R.A."/>
            <person name="Feau N."/>
            <person name="Henrissat B."/>
            <person name="Schoch C.L."/>
            <person name="Horwitz B.A."/>
            <person name="Barry K.W."/>
            <person name="Condon B.J."/>
            <person name="Copeland A.C."/>
            <person name="Dhillon B."/>
            <person name="Glaser F."/>
            <person name="Hesse C.N."/>
            <person name="Kosti I."/>
            <person name="LaButti K."/>
            <person name="Lindquist E.A."/>
            <person name="Lucas S."/>
            <person name="Salamov A.A."/>
            <person name="Bradshaw R.E."/>
            <person name="Ciuffetti L."/>
            <person name="Hamelin R.C."/>
            <person name="Kema G.H.J."/>
            <person name="Lawrence C."/>
            <person name="Scott J.A."/>
            <person name="Spatafora J.W."/>
            <person name="Turgeon B.G."/>
            <person name="de Wit P.J.G.M."/>
            <person name="Zhong S."/>
            <person name="Goodwin S.B."/>
            <person name="Grigoriev I.V."/>
        </authorList>
    </citation>
    <scope>NUCLEOTIDE SEQUENCE [LARGE SCALE GENOMIC DNA]</scope>
    <source>
        <strain evidence="1 2">UAMH 10762</strain>
    </source>
</reference>
<evidence type="ECO:0000313" key="2">
    <source>
        <dbReference type="Proteomes" id="UP000011761"/>
    </source>
</evidence>
<dbReference type="RefSeq" id="XP_007678522.1">
    <property type="nucleotide sequence ID" value="XM_007680332.1"/>
</dbReference>
<dbReference type="AlphaFoldDB" id="M2MTJ0"/>
<dbReference type="KEGG" id="bcom:BAUCODRAFT_149938"/>
<dbReference type="HOGENOM" id="CLU_031559_1_2_1"/>
<name>M2MTJ0_BAUPA</name>
<protein>
    <submittedName>
        <fullName evidence="1">Uncharacterized protein</fullName>
    </submittedName>
</protein>
<dbReference type="eggNOG" id="ENOG502RYM3">
    <property type="taxonomic scope" value="Eukaryota"/>
</dbReference>
<accession>M2MTJ0</accession>
<dbReference type="InterPro" id="IPR021838">
    <property type="entry name" value="DUF3431"/>
</dbReference>
<dbReference type="GeneID" id="19109008"/>
<keyword evidence="2" id="KW-1185">Reference proteome</keyword>
<sequence>MVAHRCVPFLIVAALCTGFLFVVFRSSSWRDIPQSLGLGHHEPTEYEKIHALPDLRTTRPKVDYPHIGEGVFKEPKIESSSPYPVGQTKPPGSNYTRCLVVARLKSESTAWIDEQLDDMLASGLLSKAVYTVDDRSAPLHPPRNKGHEVMVYLSYIIDFYDDLADVNIFMHAHRYTWHNNELLNNDASLMVRHLSPERVTRDGYMNLRCHWDPGCPSWLHPGATEKNPEKGEETLVADAWAELFPFDPIPAVLSQPCCAQFAVSKERVLALPKQRYVGLRDWVLRTELSDYMSGRVFEYTWQFLFTAAPLHCPSMSACYCDGYGYCFGSPQAFDYWFEMRYLRESYKQELHIWRERADLIEEARQRSTDGRVKEDALLEVPEPGRNVWLRDQIKNLTVEMERSRSAAFELGKEPRHRALEAGREWRDGDGY</sequence>
<gene>
    <name evidence="1" type="ORF">BAUCODRAFT_149938</name>
</gene>
<dbReference type="PANTHER" id="PTHR37490">
    <property type="entry name" value="EXPRESSED PROTEIN"/>
    <property type="match status" value="1"/>
</dbReference>
<dbReference type="EMBL" id="KB445558">
    <property type="protein sequence ID" value="EMC94853.1"/>
    <property type="molecule type" value="Genomic_DNA"/>
</dbReference>
<dbReference type="OMA" id="SWIIDNY"/>